<keyword evidence="9" id="KW-1185">Reference proteome</keyword>
<evidence type="ECO:0000256" key="3">
    <source>
        <dbReference type="ARBA" id="ARBA00022833"/>
    </source>
</evidence>
<feature type="transmembrane region" description="Helical" evidence="5">
    <location>
        <begin position="134"/>
        <end position="157"/>
    </location>
</feature>
<dbReference type="InterPro" id="IPR001841">
    <property type="entry name" value="Znf_RING"/>
</dbReference>
<dbReference type="PANTHER" id="PTHR14879">
    <property type="entry name" value="CASPASE REGULATOR, RING FINGER DOMAIN-CONTAINING"/>
    <property type="match status" value="1"/>
</dbReference>
<feature type="signal peptide" evidence="6">
    <location>
        <begin position="1"/>
        <end position="27"/>
    </location>
</feature>
<feature type="transmembrane region" description="Helical" evidence="5">
    <location>
        <begin position="232"/>
        <end position="259"/>
    </location>
</feature>
<keyword evidence="5" id="KW-0812">Transmembrane</keyword>
<evidence type="ECO:0000256" key="5">
    <source>
        <dbReference type="SAM" id="Phobius"/>
    </source>
</evidence>
<name>A0A8J9ZIH2_BRALA</name>
<keyword evidence="1" id="KW-0479">Metal-binding</keyword>
<dbReference type="PROSITE" id="PS50089">
    <property type="entry name" value="ZF_RING_2"/>
    <property type="match status" value="1"/>
</dbReference>
<keyword evidence="5" id="KW-1133">Transmembrane helix</keyword>
<keyword evidence="5" id="KW-0472">Membrane</keyword>
<reference evidence="8" key="1">
    <citation type="submission" date="2022-01" db="EMBL/GenBank/DDBJ databases">
        <authorList>
            <person name="Braso-Vives M."/>
        </authorList>
    </citation>
    <scope>NUCLEOTIDE SEQUENCE</scope>
</reference>
<evidence type="ECO:0000313" key="9">
    <source>
        <dbReference type="Proteomes" id="UP000838412"/>
    </source>
</evidence>
<evidence type="ECO:0000259" key="7">
    <source>
        <dbReference type="PROSITE" id="PS50089"/>
    </source>
</evidence>
<dbReference type="InterPro" id="IPR051728">
    <property type="entry name" value="RING-FYVE_E3_ubiquitin-ligase"/>
</dbReference>
<gene>
    <name evidence="8" type="primary">Hypp1209</name>
    <name evidence="8" type="ORF">BLAG_LOCUS13336</name>
</gene>
<protein>
    <submittedName>
        <fullName evidence="8">Hypp1209 protein</fullName>
    </submittedName>
</protein>
<dbReference type="Proteomes" id="UP000838412">
    <property type="component" value="Chromosome 2"/>
</dbReference>
<dbReference type="EMBL" id="OV696687">
    <property type="protein sequence ID" value="CAH1253639.1"/>
    <property type="molecule type" value="Genomic_DNA"/>
</dbReference>
<sequence>MGQVRYQRSCPLLILTMTTVCIRMVASMQDPEVDSKDIHNVGKAIRRAAEAVQRARSDIQEAEKAIEKSGLPQEVSAAFKVVLRDKVAGELGKEHHSTGKIGKTDSILVEQLLKLVPEHSDGYESQDNKTHPGLLMTVWDLIKTVLLVPFHMVAFLVWRVGQFLCWCLDNFMASPTFVYNTLQWIKWFAATVASVLIKSVALFVSLIYVLIAFILYTAYSAVAFVLSTLWMMIYAVCTIIMIPFHILILSSPLLFMYLINQPDANHIVRWLQETARSAQTFIRDMFIEYQSQHQPLPNPSVQASPLGFTIYPTVSSAPRTEVPADAEGWEPHEHLLQPRRSGGLSSLRRHFFIEDTENDNSCVVCLDRPANMTLRPCGHRCVCRRCAWRILNPRVGEDGGKCPLDRQPIFVAVPDRICVIS</sequence>
<evidence type="ECO:0000256" key="1">
    <source>
        <dbReference type="ARBA" id="ARBA00022723"/>
    </source>
</evidence>
<dbReference type="Gene3D" id="3.30.40.10">
    <property type="entry name" value="Zinc/RING finger domain, C3HC4 (zinc finger)"/>
    <property type="match status" value="1"/>
</dbReference>
<evidence type="ECO:0000313" key="8">
    <source>
        <dbReference type="EMBL" id="CAH1253639.1"/>
    </source>
</evidence>
<keyword evidence="6" id="KW-0732">Signal</keyword>
<dbReference type="Pfam" id="PF13920">
    <property type="entry name" value="zf-C3HC4_3"/>
    <property type="match status" value="1"/>
</dbReference>
<feature type="domain" description="RING-type" evidence="7">
    <location>
        <begin position="362"/>
        <end position="406"/>
    </location>
</feature>
<dbReference type="InterPro" id="IPR013083">
    <property type="entry name" value="Znf_RING/FYVE/PHD"/>
</dbReference>
<evidence type="ECO:0000256" key="4">
    <source>
        <dbReference type="PROSITE-ProRule" id="PRU00175"/>
    </source>
</evidence>
<dbReference type="OMA" id="DANHIVR"/>
<dbReference type="AlphaFoldDB" id="A0A8J9ZIH2"/>
<dbReference type="OrthoDB" id="6078042at2759"/>
<feature type="chain" id="PRO_5035441848" evidence="6">
    <location>
        <begin position="28"/>
        <end position="421"/>
    </location>
</feature>
<keyword evidence="2 4" id="KW-0863">Zinc-finger</keyword>
<keyword evidence="3" id="KW-0862">Zinc</keyword>
<dbReference type="SMART" id="SM00184">
    <property type="entry name" value="RING"/>
    <property type="match status" value="1"/>
</dbReference>
<evidence type="ECO:0000256" key="6">
    <source>
        <dbReference type="SAM" id="SignalP"/>
    </source>
</evidence>
<accession>A0A8J9ZIH2</accession>
<dbReference type="PANTHER" id="PTHR14879:SF5">
    <property type="entry name" value="RING-TYPE DOMAIN-CONTAINING PROTEIN"/>
    <property type="match status" value="1"/>
</dbReference>
<evidence type="ECO:0000256" key="2">
    <source>
        <dbReference type="ARBA" id="ARBA00022771"/>
    </source>
</evidence>
<organism evidence="8 9">
    <name type="scientific">Branchiostoma lanceolatum</name>
    <name type="common">Common lancelet</name>
    <name type="synonym">Amphioxus lanceolatum</name>
    <dbReference type="NCBI Taxonomy" id="7740"/>
    <lineage>
        <taxon>Eukaryota</taxon>
        <taxon>Metazoa</taxon>
        <taxon>Chordata</taxon>
        <taxon>Cephalochordata</taxon>
        <taxon>Leptocardii</taxon>
        <taxon>Amphioxiformes</taxon>
        <taxon>Branchiostomatidae</taxon>
        <taxon>Branchiostoma</taxon>
    </lineage>
</organism>
<dbReference type="SUPFAM" id="SSF57850">
    <property type="entry name" value="RING/U-box"/>
    <property type="match status" value="1"/>
</dbReference>
<proteinExistence type="predicted"/>
<feature type="transmembrane region" description="Helical" evidence="5">
    <location>
        <begin position="204"/>
        <end position="226"/>
    </location>
</feature>
<dbReference type="GO" id="GO:0008270">
    <property type="term" value="F:zinc ion binding"/>
    <property type="evidence" value="ECO:0007669"/>
    <property type="project" value="UniProtKB-KW"/>
</dbReference>